<reference evidence="1" key="2">
    <citation type="submission" date="2020-11" db="EMBL/GenBank/DDBJ databases">
        <authorList>
            <person name="McCartney M.A."/>
            <person name="Auch B."/>
            <person name="Kono T."/>
            <person name="Mallez S."/>
            <person name="Becker A."/>
            <person name="Gohl D.M."/>
            <person name="Silverstein K.A.T."/>
            <person name="Koren S."/>
            <person name="Bechman K.B."/>
            <person name="Herman A."/>
            <person name="Abrahante J.E."/>
            <person name="Garbe J."/>
        </authorList>
    </citation>
    <scope>NUCLEOTIDE SEQUENCE</scope>
    <source>
        <strain evidence="1">Duluth1</strain>
        <tissue evidence="1">Whole animal</tissue>
    </source>
</reference>
<comment type="caution">
    <text evidence="1">The sequence shown here is derived from an EMBL/GenBank/DDBJ whole genome shotgun (WGS) entry which is preliminary data.</text>
</comment>
<sequence length="101" mass="10672">MAAMNAVTAQTKTTVRSVAAQGRWSVWWTTSVSLGSRSVTGCTTAATPGMNSTAHAADRMSSSVNPTEPASVSMVDVMDSLIVVMAQMREDAPRVHQSPFL</sequence>
<proteinExistence type="predicted"/>
<gene>
    <name evidence="1" type="ORF">DPMN_129162</name>
</gene>
<evidence type="ECO:0000313" key="1">
    <source>
        <dbReference type="EMBL" id="KAH3827232.1"/>
    </source>
</evidence>
<dbReference type="AlphaFoldDB" id="A0A9D4H2M1"/>
<name>A0A9D4H2M1_DREPO</name>
<accession>A0A9D4H2M1</accession>
<protein>
    <submittedName>
        <fullName evidence="1">Uncharacterized protein</fullName>
    </submittedName>
</protein>
<reference evidence="1" key="1">
    <citation type="journal article" date="2019" name="bioRxiv">
        <title>The Genome of the Zebra Mussel, Dreissena polymorpha: A Resource for Invasive Species Research.</title>
        <authorList>
            <person name="McCartney M.A."/>
            <person name="Auch B."/>
            <person name="Kono T."/>
            <person name="Mallez S."/>
            <person name="Zhang Y."/>
            <person name="Obille A."/>
            <person name="Becker A."/>
            <person name="Abrahante J.E."/>
            <person name="Garbe J."/>
            <person name="Badalamenti J.P."/>
            <person name="Herman A."/>
            <person name="Mangelson H."/>
            <person name="Liachko I."/>
            <person name="Sullivan S."/>
            <person name="Sone E.D."/>
            <person name="Koren S."/>
            <person name="Silverstein K.A.T."/>
            <person name="Beckman K.B."/>
            <person name="Gohl D.M."/>
        </authorList>
    </citation>
    <scope>NUCLEOTIDE SEQUENCE</scope>
    <source>
        <strain evidence="1">Duluth1</strain>
        <tissue evidence="1">Whole animal</tissue>
    </source>
</reference>
<dbReference type="EMBL" id="JAIWYP010000005">
    <property type="protein sequence ID" value="KAH3827232.1"/>
    <property type="molecule type" value="Genomic_DNA"/>
</dbReference>
<keyword evidence="2" id="KW-1185">Reference proteome</keyword>
<dbReference type="Proteomes" id="UP000828390">
    <property type="component" value="Unassembled WGS sequence"/>
</dbReference>
<organism evidence="1 2">
    <name type="scientific">Dreissena polymorpha</name>
    <name type="common">Zebra mussel</name>
    <name type="synonym">Mytilus polymorpha</name>
    <dbReference type="NCBI Taxonomy" id="45954"/>
    <lineage>
        <taxon>Eukaryota</taxon>
        <taxon>Metazoa</taxon>
        <taxon>Spiralia</taxon>
        <taxon>Lophotrochozoa</taxon>
        <taxon>Mollusca</taxon>
        <taxon>Bivalvia</taxon>
        <taxon>Autobranchia</taxon>
        <taxon>Heteroconchia</taxon>
        <taxon>Euheterodonta</taxon>
        <taxon>Imparidentia</taxon>
        <taxon>Neoheterodontei</taxon>
        <taxon>Myida</taxon>
        <taxon>Dreissenoidea</taxon>
        <taxon>Dreissenidae</taxon>
        <taxon>Dreissena</taxon>
    </lineage>
</organism>
<evidence type="ECO:0000313" key="2">
    <source>
        <dbReference type="Proteomes" id="UP000828390"/>
    </source>
</evidence>